<accession>A0A8J1U621</accession>
<dbReference type="OrthoDB" id="7108654at2759"/>
<comment type="similarity">
    <text evidence="1">Belongs to the Cyclase 1 superfamily.</text>
</comment>
<dbReference type="GO" id="GO:0019441">
    <property type="term" value="P:L-tryptophan catabolic process to kynurenine"/>
    <property type="evidence" value="ECO:0007669"/>
    <property type="project" value="InterPro"/>
</dbReference>
<dbReference type="AlphaFoldDB" id="A0A8J1U621"/>
<dbReference type="Proteomes" id="UP000749559">
    <property type="component" value="Unassembled WGS sequence"/>
</dbReference>
<dbReference type="Gene3D" id="3.50.30.50">
    <property type="entry name" value="Putative cyclase"/>
    <property type="match status" value="1"/>
</dbReference>
<dbReference type="PANTHER" id="PTHR31118">
    <property type="entry name" value="CYCLASE-LIKE PROTEIN 2"/>
    <property type="match status" value="1"/>
</dbReference>
<dbReference type="InterPro" id="IPR007325">
    <property type="entry name" value="KFase/CYL"/>
</dbReference>
<dbReference type="EMBL" id="CAIIXF020000008">
    <property type="protein sequence ID" value="CAH1791580.1"/>
    <property type="molecule type" value="Genomic_DNA"/>
</dbReference>
<gene>
    <name evidence="2" type="ORF">OFUS_LOCUS16650</name>
</gene>
<reference evidence="2" key="1">
    <citation type="submission" date="2022-03" db="EMBL/GenBank/DDBJ databases">
        <authorList>
            <person name="Martin C."/>
        </authorList>
    </citation>
    <scope>NUCLEOTIDE SEQUENCE</scope>
</reference>
<dbReference type="InterPro" id="IPR037175">
    <property type="entry name" value="KFase_sf"/>
</dbReference>
<dbReference type="SUPFAM" id="SSF102198">
    <property type="entry name" value="Putative cyclase"/>
    <property type="match status" value="1"/>
</dbReference>
<evidence type="ECO:0000313" key="3">
    <source>
        <dbReference type="Proteomes" id="UP000749559"/>
    </source>
</evidence>
<sequence length="260" mass="28747">YTLNTDALYLPTLLKLSQKNVNNGTFEDAPYLYMNNWEMSEHIGTHIDAPVHFSLGGRMLHELTLSELHGPAVVVDIRKKAEKDPNAFLDITDIQKWEEIFGEIPKGAVIIQHSGWGQYWGDAHAYVGPPGTDGRLKVNSPGFHPDAVNWLLQHRDVKGFIVDSLSCESGSNFGSYPAHRAMLENDKWCVENAANVDKLPQKGSEVYVMAAKIENGSGGPVRMFAIWNEVAPWHNANGANGGAIISLGLLVNHFITLYLL</sequence>
<organism evidence="2 3">
    <name type="scientific">Owenia fusiformis</name>
    <name type="common">Polychaete worm</name>
    <dbReference type="NCBI Taxonomy" id="6347"/>
    <lineage>
        <taxon>Eukaryota</taxon>
        <taxon>Metazoa</taxon>
        <taxon>Spiralia</taxon>
        <taxon>Lophotrochozoa</taxon>
        <taxon>Annelida</taxon>
        <taxon>Polychaeta</taxon>
        <taxon>Sedentaria</taxon>
        <taxon>Canalipalpata</taxon>
        <taxon>Sabellida</taxon>
        <taxon>Oweniida</taxon>
        <taxon>Oweniidae</taxon>
        <taxon>Owenia</taxon>
    </lineage>
</organism>
<name>A0A8J1U621_OWEFU</name>
<keyword evidence="3" id="KW-1185">Reference proteome</keyword>
<dbReference type="PANTHER" id="PTHR31118:SF12">
    <property type="entry name" value="CYCLASE-LIKE PROTEIN 2"/>
    <property type="match status" value="1"/>
</dbReference>
<comment type="caution">
    <text evidence="2">The sequence shown here is derived from an EMBL/GenBank/DDBJ whole genome shotgun (WGS) entry which is preliminary data.</text>
</comment>
<dbReference type="Pfam" id="PF04199">
    <property type="entry name" value="Cyclase"/>
    <property type="match status" value="1"/>
</dbReference>
<evidence type="ECO:0000313" key="2">
    <source>
        <dbReference type="EMBL" id="CAH1791580.1"/>
    </source>
</evidence>
<proteinExistence type="inferred from homology"/>
<feature type="non-terminal residue" evidence="2">
    <location>
        <position position="260"/>
    </location>
</feature>
<protein>
    <submittedName>
        <fullName evidence="2">Uncharacterized protein</fullName>
    </submittedName>
</protein>
<dbReference type="GO" id="GO:0004061">
    <property type="term" value="F:arylformamidase activity"/>
    <property type="evidence" value="ECO:0007669"/>
    <property type="project" value="InterPro"/>
</dbReference>
<evidence type="ECO:0000256" key="1">
    <source>
        <dbReference type="ARBA" id="ARBA00007865"/>
    </source>
</evidence>